<comment type="pathway">
    <text evidence="2 8">Metabolic intermediate biosynthesis; chorismate biosynthesis; chorismate from D-erythrose 4-phosphate and phosphoenolpyruvate: step 3/7.</text>
</comment>
<dbReference type="EMBL" id="JBFNQN010000014">
    <property type="protein sequence ID" value="MEW9266938.1"/>
    <property type="molecule type" value="Genomic_DNA"/>
</dbReference>
<feature type="active site" description="Proton donor" evidence="8">
    <location>
        <position position="108"/>
    </location>
</feature>
<accession>A0ABV3PBB6</accession>
<evidence type="ECO:0000313" key="10">
    <source>
        <dbReference type="Proteomes" id="UP001555826"/>
    </source>
</evidence>
<feature type="binding site" evidence="8">
    <location>
        <position position="88"/>
    </location>
    <ligand>
        <name>substrate</name>
    </ligand>
</feature>
<reference evidence="9 10" key="1">
    <citation type="submission" date="2024-07" db="EMBL/GenBank/DDBJ databases">
        <authorList>
            <person name="Thanompreechachai J."/>
            <person name="Duangmal K."/>
        </authorList>
    </citation>
    <scope>NUCLEOTIDE SEQUENCE [LARGE SCALE GENOMIC DNA]</scope>
    <source>
        <strain evidence="9 10">KCTC 19886</strain>
    </source>
</reference>
<name>A0ABV3PBB6_9ACTN</name>
<gene>
    <name evidence="8 9" type="primary">aroQ</name>
    <name evidence="9" type="ORF">AB1207_19485</name>
</gene>
<comment type="catalytic activity">
    <reaction evidence="1 8">
        <text>3-dehydroquinate = 3-dehydroshikimate + H2O</text>
        <dbReference type="Rhea" id="RHEA:21096"/>
        <dbReference type="ChEBI" id="CHEBI:15377"/>
        <dbReference type="ChEBI" id="CHEBI:16630"/>
        <dbReference type="ChEBI" id="CHEBI:32364"/>
        <dbReference type="EC" id="4.2.1.10"/>
    </reaction>
</comment>
<comment type="caution">
    <text evidence="9">The sequence shown here is derived from an EMBL/GenBank/DDBJ whole genome shotgun (WGS) entry which is preliminary data.</text>
</comment>
<keyword evidence="10" id="KW-1185">Reference proteome</keyword>
<feature type="active site" description="Proton acceptor" evidence="8">
    <location>
        <position position="31"/>
    </location>
</feature>
<dbReference type="InterPro" id="IPR036441">
    <property type="entry name" value="DHquinase_II_sf"/>
</dbReference>
<dbReference type="InterPro" id="IPR018509">
    <property type="entry name" value="DHquinase_II_CS"/>
</dbReference>
<organism evidence="9 10">
    <name type="scientific">Kineococcus endophyticus</name>
    <dbReference type="NCBI Taxonomy" id="1181883"/>
    <lineage>
        <taxon>Bacteria</taxon>
        <taxon>Bacillati</taxon>
        <taxon>Actinomycetota</taxon>
        <taxon>Actinomycetes</taxon>
        <taxon>Kineosporiales</taxon>
        <taxon>Kineosporiaceae</taxon>
        <taxon>Kineococcus</taxon>
    </lineage>
</organism>
<dbReference type="PIRSF" id="PIRSF001399">
    <property type="entry name" value="DHquinase_II"/>
    <property type="match status" value="1"/>
</dbReference>
<evidence type="ECO:0000256" key="8">
    <source>
        <dbReference type="HAMAP-Rule" id="MF_00169"/>
    </source>
</evidence>
<dbReference type="HAMAP" id="MF_00169">
    <property type="entry name" value="AroQ"/>
    <property type="match status" value="1"/>
</dbReference>
<comment type="subunit">
    <text evidence="4 8">Homododecamer.</text>
</comment>
<sequence>MSEHPADDAPTILVLNGPNLGRLGKRQPEVYGSTTLADVDAGLQRLAAELGVRVELRQTDAEHEMIGWVHAAADARQPVVLNPGGWTHTSVALRDACAELVAGLVELHVSNVHAREDFRRHSYITPVATGVVAGLGVEGYGLAVRFLAQRAGRAPRVGGDA</sequence>
<dbReference type="Proteomes" id="UP001555826">
    <property type="component" value="Unassembled WGS sequence"/>
</dbReference>
<evidence type="ECO:0000256" key="6">
    <source>
        <dbReference type="ARBA" id="ARBA00023141"/>
    </source>
</evidence>
<evidence type="ECO:0000256" key="7">
    <source>
        <dbReference type="ARBA" id="ARBA00023239"/>
    </source>
</evidence>
<dbReference type="PANTHER" id="PTHR21272">
    <property type="entry name" value="CATABOLIC 3-DEHYDROQUINASE"/>
    <property type="match status" value="1"/>
</dbReference>
<keyword evidence="6 8" id="KW-0057">Aromatic amino acid biosynthesis</keyword>
<dbReference type="Gene3D" id="3.40.50.9100">
    <property type="entry name" value="Dehydroquinase, class II"/>
    <property type="match status" value="1"/>
</dbReference>
<evidence type="ECO:0000256" key="5">
    <source>
        <dbReference type="ARBA" id="ARBA00012060"/>
    </source>
</evidence>
<dbReference type="NCBIfam" id="NF003807">
    <property type="entry name" value="PRK05395.1-4"/>
    <property type="match status" value="1"/>
</dbReference>
<dbReference type="EC" id="4.2.1.10" evidence="5 8"/>
<feature type="binding site" evidence="8">
    <location>
        <begin position="109"/>
        <end position="110"/>
    </location>
    <ligand>
        <name>substrate</name>
    </ligand>
</feature>
<keyword evidence="8" id="KW-0028">Amino-acid biosynthesis</keyword>
<evidence type="ECO:0000256" key="2">
    <source>
        <dbReference type="ARBA" id="ARBA00004902"/>
    </source>
</evidence>
<dbReference type="RefSeq" id="WP_367640072.1">
    <property type="nucleotide sequence ID" value="NZ_JBFNQN010000014.1"/>
</dbReference>
<evidence type="ECO:0000256" key="3">
    <source>
        <dbReference type="ARBA" id="ARBA00011037"/>
    </source>
</evidence>
<dbReference type="PANTHER" id="PTHR21272:SF3">
    <property type="entry name" value="CATABOLIC 3-DEHYDROQUINASE"/>
    <property type="match status" value="1"/>
</dbReference>
<dbReference type="SUPFAM" id="SSF52304">
    <property type="entry name" value="Type II 3-dehydroquinate dehydratase"/>
    <property type="match status" value="1"/>
</dbReference>
<keyword evidence="7 8" id="KW-0456">Lyase</keyword>
<comment type="function">
    <text evidence="8">Catalyzes a trans-dehydration via an enolate intermediate.</text>
</comment>
<dbReference type="GO" id="GO:0003855">
    <property type="term" value="F:3-dehydroquinate dehydratase activity"/>
    <property type="evidence" value="ECO:0007669"/>
    <property type="project" value="UniProtKB-EC"/>
</dbReference>
<feature type="binding site" evidence="8">
    <location>
        <position position="95"/>
    </location>
    <ligand>
        <name>substrate</name>
    </ligand>
</feature>
<dbReference type="NCBIfam" id="NF003805">
    <property type="entry name" value="PRK05395.1-2"/>
    <property type="match status" value="1"/>
</dbReference>
<protein>
    <recommendedName>
        <fullName evidence="5 8">3-dehydroquinate dehydratase</fullName>
        <shortName evidence="8">3-dehydroquinase</shortName>
        <ecNumber evidence="5 8">4.2.1.10</ecNumber>
    </recommendedName>
    <alternativeName>
        <fullName evidence="8">Type II DHQase</fullName>
    </alternativeName>
</protein>
<feature type="binding site" evidence="8">
    <location>
        <position position="82"/>
    </location>
    <ligand>
        <name>substrate</name>
    </ligand>
</feature>
<dbReference type="NCBIfam" id="NF003806">
    <property type="entry name" value="PRK05395.1-3"/>
    <property type="match status" value="1"/>
</dbReference>
<evidence type="ECO:0000256" key="1">
    <source>
        <dbReference type="ARBA" id="ARBA00001864"/>
    </source>
</evidence>
<feature type="site" description="Transition state stabilizer" evidence="8">
    <location>
        <position position="26"/>
    </location>
</feature>
<evidence type="ECO:0000313" key="9">
    <source>
        <dbReference type="EMBL" id="MEW9266938.1"/>
    </source>
</evidence>
<comment type="similarity">
    <text evidence="3 8">Belongs to the type-II 3-dehydroquinase family.</text>
</comment>
<proteinExistence type="inferred from homology"/>
<evidence type="ECO:0000256" key="4">
    <source>
        <dbReference type="ARBA" id="ARBA00011193"/>
    </source>
</evidence>
<feature type="binding site" evidence="8">
    <location>
        <position position="119"/>
    </location>
    <ligand>
        <name>substrate</name>
    </ligand>
</feature>
<dbReference type="CDD" id="cd00466">
    <property type="entry name" value="DHQase_II"/>
    <property type="match status" value="1"/>
</dbReference>
<dbReference type="PROSITE" id="PS01029">
    <property type="entry name" value="DEHYDROQUINASE_II"/>
    <property type="match status" value="1"/>
</dbReference>
<dbReference type="Pfam" id="PF01220">
    <property type="entry name" value="DHquinase_II"/>
    <property type="match status" value="1"/>
</dbReference>
<dbReference type="InterPro" id="IPR001874">
    <property type="entry name" value="DHquinase_II"/>
</dbReference>
<dbReference type="NCBIfam" id="TIGR01088">
    <property type="entry name" value="aroQ"/>
    <property type="match status" value="1"/>
</dbReference>